<protein>
    <recommendedName>
        <fullName evidence="4">Rod shape-determining protein MreD</fullName>
    </recommendedName>
</protein>
<evidence type="ECO:0000313" key="2">
    <source>
        <dbReference type="EMBL" id="BCK79565.1"/>
    </source>
</evidence>
<dbReference type="RefSeq" id="WP_212821249.1">
    <property type="nucleotide sequence ID" value="NZ_AP023416.1"/>
</dbReference>
<feature type="transmembrane region" description="Helical" evidence="1">
    <location>
        <begin position="101"/>
        <end position="124"/>
    </location>
</feature>
<dbReference type="Proteomes" id="UP000681343">
    <property type="component" value="Plasmid pMM35_01"/>
</dbReference>
<feature type="transmembrane region" description="Helical" evidence="1">
    <location>
        <begin position="74"/>
        <end position="94"/>
    </location>
</feature>
<dbReference type="AlphaFoldDB" id="A0A810PZE8"/>
<feature type="transmembrane region" description="Helical" evidence="1">
    <location>
        <begin position="136"/>
        <end position="158"/>
    </location>
</feature>
<reference evidence="2" key="1">
    <citation type="submission" date="2020-09" db="EMBL/GenBank/DDBJ databases">
        <title>New species isolated from human feces.</title>
        <authorList>
            <person name="Kitahara M."/>
            <person name="Shigeno Y."/>
            <person name="Shime M."/>
            <person name="Matsumoto Y."/>
            <person name="Nakamura S."/>
            <person name="Motooka D."/>
            <person name="Fukuoka S."/>
            <person name="Nishikawa H."/>
            <person name="Benno Y."/>
        </authorList>
    </citation>
    <scope>NUCLEOTIDE SEQUENCE</scope>
    <source>
        <strain evidence="2">MM35</strain>
        <plasmid evidence="2">pMM35_01</plasmid>
    </source>
</reference>
<accession>A0A810PZE8</accession>
<feature type="transmembrane region" description="Helical" evidence="1">
    <location>
        <begin position="12"/>
        <end position="34"/>
    </location>
</feature>
<evidence type="ECO:0008006" key="4">
    <source>
        <dbReference type="Google" id="ProtNLM"/>
    </source>
</evidence>
<organism evidence="2 3">
    <name type="scientific">Vescimonas fastidiosa</name>
    <dbReference type="NCBI Taxonomy" id="2714353"/>
    <lineage>
        <taxon>Bacteria</taxon>
        <taxon>Bacillati</taxon>
        <taxon>Bacillota</taxon>
        <taxon>Clostridia</taxon>
        <taxon>Eubacteriales</taxon>
        <taxon>Oscillospiraceae</taxon>
        <taxon>Vescimonas</taxon>
    </lineage>
</organism>
<evidence type="ECO:0000313" key="3">
    <source>
        <dbReference type="Proteomes" id="UP000681343"/>
    </source>
</evidence>
<keyword evidence="3" id="KW-1185">Reference proteome</keyword>
<dbReference type="EMBL" id="AP023416">
    <property type="protein sequence ID" value="BCK79565.1"/>
    <property type="molecule type" value="Genomic_DNA"/>
</dbReference>
<evidence type="ECO:0000256" key="1">
    <source>
        <dbReference type="SAM" id="Phobius"/>
    </source>
</evidence>
<keyword evidence="1" id="KW-0472">Membrane</keyword>
<proteinExistence type="predicted"/>
<name>A0A810PZE8_9FIRM</name>
<keyword evidence="1" id="KW-0812">Transmembrane</keyword>
<keyword evidence="1" id="KW-1133">Transmembrane helix</keyword>
<dbReference type="KEGG" id="vfa:MM35RIKEN_17570"/>
<sequence length="168" mass="19030">MERRGYVYKWLSYTLVSLLFILVQCFGLVHLRVWGVHPFIFPVLVSTVAALETAHESAIYTLALGLLMDLTMPGVLPCFYTVSFLVVFVATQLLSAKVLSWPFFCCMLCGVLSMVCCSVLNILFLQAKVDFTPLSALMLLGKELLLTLPLMPLVYLPMRKLRRVFDRE</sequence>
<gene>
    <name evidence="2" type="ORF">MM35RIKEN_17570</name>
</gene>
<geneLocation type="plasmid" evidence="2 3">
    <name>pMM35_01</name>
</geneLocation>
<keyword evidence="2" id="KW-0614">Plasmid</keyword>